<evidence type="ECO:0000259" key="12">
    <source>
        <dbReference type="PROSITE" id="PS51371"/>
    </source>
</evidence>
<dbReference type="OrthoDB" id="9814803at2"/>
<keyword evidence="5" id="KW-0406">Ion transport</keyword>
<evidence type="ECO:0000256" key="5">
    <source>
        <dbReference type="ARBA" id="ARBA00023065"/>
    </source>
</evidence>
<keyword evidence="6 11" id="KW-0472">Membrane</keyword>
<dbReference type="Proteomes" id="UP000256900">
    <property type="component" value="Unassembled WGS sequence"/>
</dbReference>
<evidence type="ECO:0000256" key="1">
    <source>
        <dbReference type="ARBA" id="ARBA00004141"/>
    </source>
</evidence>
<name>A0A3D9Z3Z0_9HYPH</name>
<proteinExistence type="predicted"/>
<keyword evidence="14" id="KW-1185">Reference proteome</keyword>
<dbReference type="AlphaFoldDB" id="A0A3D9Z3Z0"/>
<dbReference type="PROSITE" id="PS51371">
    <property type="entry name" value="CBS"/>
    <property type="match status" value="1"/>
</dbReference>
<keyword evidence="7" id="KW-0869">Chloride channel</keyword>
<dbReference type="Gene3D" id="3.10.580.10">
    <property type="entry name" value="CBS-domain"/>
    <property type="match status" value="1"/>
</dbReference>
<dbReference type="CDD" id="cd00400">
    <property type="entry name" value="Voltage_gated_ClC"/>
    <property type="match status" value="1"/>
</dbReference>
<feature type="transmembrane region" description="Helical" evidence="11">
    <location>
        <begin position="312"/>
        <end position="332"/>
    </location>
</feature>
<comment type="subcellular location">
    <subcellularLocation>
        <location evidence="1">Membrane</location>
        <topology evidence="1">Multi-pass membrane protein</topology>
    </subcellularLocation>
</comment>
<organism evidence="13 14">
    <name type="scientific">Methylovirgula ligni</name>
    <dbReference type="NCBI Taxonomy" id="569860"/>
    <lineage>
        <taxon>Bacteria</taxon>
        <taxon>Pseudomonadati</taxon>
        <taxon>Pseudomonadota</taxon>
        <taxon>Alphaproteobacteria</taxon>
        <taxon>Hyphomicrobiales</taxon>
        <taxon>Beijerinckiaceae</taxon>
        <taxon>Methylovirgula</taxon>
    </lineage>
</organism>
<dbReference type="InterPro" id="IPR014743">
    <property type="entry name" value="Cl-channel_core"/>
</dbReference>
<feature type="transmembrane region" description="Helical" evidence="11">
    <location>
        <begin position="204"/>
        <end position="227"/>
    </location>
</feature>
<dbReference type="InterPro" id="IPR001807">
    <property type="entry name" value="ClC"/>
</dbReference>
<dbReference type="PRINTS" id="PR00762">
    <property type="entry name" value="CLCHANNEL"/>
</dbReference>
<evidence type="ECO:0000256" key="3">
    <source>
        <dbReference type="ARBA" id="ARBA00022692"/>
    </source>
</evidence>
<evidence type="ECO:0000256" key="2">
    <source>
        <dbReference type="ARBA" id="ARBA00022448"/>
    </source>
</evidence>
<keyword evidence="2" id="KW-0813">Transport</keyword>
<gene>
    <name evidence="13" type="ORF">DES32_0232</name>
</gene>
<feature type="transmembrane region" description="Helical" evidence="11">
    <location>
        <begin position="352"/>
        <end position="372"/>
    </location>
</feature>
<feature type="transmembrane region" description="Helical" evidence="11">
    <location>
        <begin position="30"/>
        <end position="49"/>
    </location>
</feature>
<evidence type="ECO:0000256" key="4">
    <source>
        <dbReference type="ARBA" id="ARBA00022989"/>
    </source>
</evidence>
<dbReference type="PANTHER" id="PTHR43427">
    <property type="entry name" value="CHLORIDE CHANNEL PROTEIN CLC-E"/>
    <property type="match status" value="1"/>
</dbReference>
<evidence type="ECO:0000256" key="10">
    <source>
        <dbReference type="PROSITE-ProRule" id="PRU00703"/>
    </source>
</evidence>
<dbReference type="Gene3D" id="1.10.3080.10">
    <property type="entry name" value="Clc chloride channel"/>
    <property type="match status" value="1"/>
</dbReference>
<evidence type="ECO:0000256" key="6">
    <source>
        <dbReference type="ARBA" id="ARBA00023136"/>
    </source>
</evidence>
<dbReference type="EMBL" id="QUMO01000001">
    <property type="protein sequence ID" value="REF89018.1"/>
    <property type="molecule type" value="Genomic_DNA"/>
</dbReference>
<dbReference type="InterPro" id="IPR050368">
    <property type="entry name" value="ClC-type_chloride_channel"/>
</dbReference>
<reference evidence="13 14" key="1">
    <citation type="submission" date="2018-08" db="EMBL/GenBank/DDBJ databases">
        <title>Genomic Encyclopedia of Type Strains, Phase IV (KMG-IV): sequencing the most valuable type-strain genomes for metagenomic binning, comparative biology and taxonomic classification.</title>
        <authorList>
            <person name="Goeker M."/>
        </authorList>
    </citation>
    <scope>NUCLEOTIDE SEQUENCE [LARGE SCALE GENOMIC DNA]</scope>
    <source>
        <strain evidence="13 14">BW863</strain>
    </source>
</reference>
<evidence type="ECO:0000313" key="13">
    <source>
        <dbReference type="EMBL" id="REF89018.1"/>
    </source>
</evidence>
<dbReference type="InterPro" id="IPR000644">
    <property type="entry name" value="CBS_dom"/>
</dbReference>
<feature type="transmembrane region" description="Helical" evidence="11">
    <location>
        <begin position="379"/>
        <end position="406"/>
    </location>
</feature>
<feature type="transmembrane region" description="Helical" evidence="11">
    <location>
        <begin position="173"/>
        <end position="198"/>
    </location>
</feature>
<dbReference type="Pfam" id="PF00654">
    <property type="entry name" value="Voltage_CLC"/>
    <property type="match status" value="1"/>
</dbReference>
<dbReference type="GO" id="GO:0005254">
    <property type="term" value="F:chloride channel activity"/>
    <property type="evidence" value="ECO:0007669"/>
    <property type="project" value="UniProtKB-KW"/>
</dbReference>
<dbReference type="PANTHER" id="PTHR43427:SF6">
    <property type="entry name" value="CHLORIDE CHANNEL PROTEIN CLC-E"/>
    <property type="match status" value="1"/>
</dbReference>
<feature type="transmembrane region" description="Helical" evidence="11">
    <location>
        <begin position="281"/>
        <end position="300"/>
    </location>
</feature>
<keyword evidence="3 11" id="KW-0812">Transmembrane</keyword>
<accession>A0A3D9Z3Z0</accession>
<evidence type="ECO:0000256" key="11">
    <source>
        <dbReference type="SAM" id="Phobius"/>
    </source>
</evidence>
<protein>
    <submittedName>
        <fullName evidence="13">CIC family chloride channel protein</fullName>
    </submittedName>
</protein>
<keyword evidence="9" id="KW-0407">Ion channel</keyword>
<keyword evidence="4 11" id="KW-1133">Transmembrane helix</keyword>
<dbReference type="InterPro" id="IPR046342">
    <property type="entry name" value="CBS_dom_sf"/>
</dbReference>
<dbReference type="RefSeq" id="WP_115834845.1">
    <property type="nucleotide sequence ID" value="NZ_CP025086.1"/>
</dbReference>
<keyword evidence="10" id="KW-0129">CBS domain</keyword>
<sequence length="603" mass="62843">MDLAVTASGEKAEPANAVARWRGLARRSELALILLAVATGVAAAVFVALTSDAVQLIHQYCFGLPGNSRLSGAEELRSPYFALVPAFGGALLGLTGIFIKRWRPRRPVDAIEANALRGGRMSLIDSILIALQTIVSCGFGASVGLEAGYTQIGAGFGSTLGSLFKMRRADMRALVGCGAAGAIAAAFQAPLTGAFYAFELIIGTYTSFGLAPVIAAAISAVITSRALGIDASFVGHFTLARRIAPVDFAALFLLTLACAAVGIAIMRGVTFVEAIFKRSRLPVALQPIAGGLLVGGLALLTPHVLASGHGALTLLFRGAAGSVAAFVAIVALKSVASAISIGSGFRGGLFFASLYLGGLMGKVFCGALPLLVAGAAPDVTLYILVGMAALAVAIIGAPLTMSFLALETTGDFPLSLVILMAATLVSVIVRRTFGYSFATWRLHLRGESIRSAQDIGWMRSLTVGRLMRLDLHVTPADRSLADFKAEFPLGATSWVAAVDAEGRYAGLISVADAHLATAATASASMPLAQLFRASKTVLRPELNIKEAAELFERTESEALVVVDALASLKPIGLLTEAHVLRRYTEELERARSDLAGERWQGEG</sequence>
<dbReference type="GO" id="GO:0034707">
    <property type="term" value="C:chloride channel complex"/>
    <property type="evidence" value="ECO:0007669"/>
    <property type="project" value="UniProtKB-KW"/>
</dbReference>
<evidence type="ECO:0000256" key="8">
    <source>
        <dbReference type="ARBA" id="ARBA00023214"/>
    </source>
</evidence>
<keyword evidence="8" id="KW-0868">Chloride</keyword>
<feature type="domain" description="CBS" evidence="12">
    <location>
        <begin position="530"/>
        <end position="589"/>
    </location>
</feature>
<evidence type="ECO:0000256" key="9">
    <source>
        <dbReference type="ARBA" id="ARBA00023303"/>
    </source>
</evidence>
<feature type="transmembrane region" description="Helical" evidence="11">
    <location>
        <begin position="412"/>
        <end position="433"/>
    </location>
</feature>
<comment type="caution">
    <text evidence="13">The sequence shown here is derived from an EMBL/GenBank/DDBJ whole genome shotgun (WGS) entry which is preliminary data.</text>
</comment>
<dbReference type="SUPFAM" id="SSF54631">
    <property type="entry name" value="CBS-domain pair"/>
    <property type="match status" value="1"/>
</dbReference>
<dbReference type="SUPFAM" id="SSF81340">
    <property type="entry name" value="Clc chloride channel"/>
    <property type="match status" value="1"/>
</dbReference>
<evidence type="ECO:0000313" key="14">
    <source>
        <dbReference type="Proteomes" id="UP000256900"/>
    </source>
</evidence>
<feature type="transmembrane region" description="Helical" evidence="11">
    <location>
        <begin position="80"/>
        <end position="99"/>
    </location>
</feature>
<feature type="transmembrane region" description="Helical" evidence="11">
    <location>
        <begin position="248"/>
        <end position="269"/>
    </location>
</feature>
<evidence type="ECO:0000256" key="7">
    <source>
        <dbReference type="ARBA" id="ARBA00023173"/>
    </source>
</evidence>